<protein>
    <submittedName>
        <fullName evidence="1">Uncharacterized protein</fullName>
    </submittedName>
</protein>
<comment type="caution">
    <text evidence="1">The sequence shown here is derived from an EMBL/GenBank/DDBJ whole genome shotgun (WGS) entry which is preliminary data.</text>
</comment>
<dbReference type="AlphaFoldDB" id="A0AAD8H9R9"/>
<dbReference type="GO" id="GO:0046872">
    <property type="term" value="F:metal ion binding"/>
    <property type="evidence" value="ECO:0007669"/>
    <property type="project" value="UniProtKB-KW"/>
</dbReference>
<evidence type="ECO:0000313" key="1">
    <source>
        <dbReference type="EMBL" id="KAK1362384.1"/>
    </source>
</evidence>
<dbReference type="EMBL" id="JAUIZM010000010">
    <property type="protein sequence ID" value="KAK1362384.1"/>
    <property type="molecule type" value="Genomic_DNA"/>
</dbReference>
<dbReference type="GO" id="GO:0016301">
    <property type="term" value="F:kinase activity"/>
    <property type="evidence" value="ECO:0007669"/>
    <property type="project" value="UniProtKB-KW"/>
</dbReference>
<gene>
    <name evidence="1" type="ORF">POM88_046858</name>
</gene>
<proteinExistence type="predicted"/>
<dbReference type="GO" id="GO:0005783">
    <property type="term" value="C:endoplasmic reticulum"/>
    <property type="evidence" value="ECO:0007669"/>
    <property type="project" value="TreeGrafter"/>
</dbReference>
<accession>A0AAD8H9R9</accession>
<name>A0AAD8H9R9_9APIA</name>
<keyword evidence="2" id="KW-1185">Reference proteome</keyword>
<reference evidence="1" key="2">
    <citation type="submission" date="2023-05" db="EMBL/GenBank/DDBJ databases">
        <authorList>
            <person name="Schelkunov M.I."/>
        </authorList>
    </citation>
    <scope>NUCLEOTIDE SEQUENCE</scope>
    <source>
        <strain evidence="1">Hsosn_3</strain>
        <tissue evidence="1">Leaf</tissue>
    </source>
</reference>
<dbReference type="GO" id="GO:0051740">
    <property type="term" value="F:ethylene binding"/>
    <property type="evidence" value="ECO:0007669"/>
    <property type="project" value="TreeGrafter"/>
</dbReference>
<evidence type="ECO:0000313" key="2">
    <source>
        <dbReference type="Proteomes" id="UP001237642"/>
    </source>
</evidence>
<dbReference type="Gene3D" id="1.10.287.130">
    <property type="match status" value="1"/>
</dbReference>
<dbReference type="PANTHER" id="PTHR24423">
    <property type="entry name" value="TWO-COMPONENT SENSOR HISTIDINE KINASE"/>
    <property type="match status" value="1"/>
</dbReference>
<sequence>MKNGKRTLRSSKIVQGNGMFMRWELVEVVADQVAVALSHAAILEESMRARDLLMEQNISLDHLARREAETAIRARNDFLAVMNHEMRELLCMRLLHYHLCCKKLI</sequence>
<organism evidence="1 2">
    <name type="scientific">Heracleum sosnowskyi</name>
    <dbReference type="NCBI Taxonomy" id="360622"/>
    <lineage>
        <taxon>Eukaryota</taxon>
        <taxon>Viridiplantae</taxon>
        <taxon>Streptophyta</taxon>
        <taxon>Embryophyta</taxon>
        <taxon>Tracheophyta</taxon>
        <taxon>Spermatophyta</taxon>
        <taxon>Magnoliopsida</taxon>
        <taxon>eudicotyledons</taxon>
        <taxon>Gunneridae</taxon>
        <taxon>Pentapetalae</taxon>
        <taxon>asterids</taxon>
        <taxon>campanulids</taxon>
        <taxon>Apiales</taxon>
        <taxon>Apiaceae</taxon>
        <taxon>Apioideae</taxon>
        <taxon>apioid superclade</taxon>
        <taxon>Tordylieae</taxon>
        <taxon>Tordyliinae</taxon>
        <taxon>Heracleum</taxon>
    </lineage>
</organism>
<reference evidence="1" key="1">
    <citation type="submission" date="2023-02" db="EMBL/GenBank/DDBJ databases">
        <title>Genome of toxic invasive species Heracleum sosnowskyi carries increased number of genes despite the absence of recent whole-genome duplications.</title>
        <authorList>
            <person name="Schelkunov M."/>
            <person name="Shtratnikova V."/>
            <person name="Makarenko M."/>
            <person name="Klepikova A."/>
            <person name="Omelchenko D."/>
            <person name="Novikova G."/>
            <person name="Obukhova E."/>
            <person name="Bogdanov V."/>
            <person name="Penin A."/>
            <person name="Logacheva M."/>
        </authorList>
    </citation>
    <scope>NUCLEOTIDE SEQUENCE</scope>
    <source>
        <strain evidence="1">Hsosn_3</strain>
        <tissue evidence="1">Leaf</tissue>
    </source>
</reference>
<dbReference type="PANTHER" id="PTHR24423:SF615">
    <property type="entry name" value="ETHYLENE RECEPTOR 1"/>
    <property type="match status" value="1"/>
</dbReference>
<dbReference type="Proteomes" id="UP001237642">
    <property type="component" value="Unassembled WGS sequence"/>
</dbReference>
<dbReference type="GO" id="GO:0038199">
    <property type="term" value="F:ethylene receptor activity"/>
    <property type="evidence" value="ECO:0007669"/>
    <property type="project" value="TreeGrafter"/>
</dbReference>
<dbReference type="GO" id="GO:0005524">
    <property type="term" value="F:ATP binding"/>
    <property type="evidence" value="ECO:0007669"/>
    <property type="project" value="UniProtKB-KW"/>
</dbReference>